<dbReference type="GO" id="GO:0005840">
    <property type="term" value="C:ribosome"/>
    <property type="evidence" value="ECO:0007669"/>
    <property type="project" value="UniProtKB-KW"/>
</dbReference>
<dbReference type="Pfam" id="PF01281">
    <property type="entry name" value="Ribosomal_L9_N"/>
    <property type="match status" value="1"/>
</dbReference>
<reference evidence="9" key="1">
    <citation type="submission" date="2019-02" db="EMBL/GenBank/DDBJ databases">
        <title>A novel Candidatus Liberibacter species associated with the New Zealand native fuchsia psyllid, Ctenarytaina fuchsiae.</title>
        <authorList>
            <person name="Thompson S.M."/>
            <person name="Jorgensen N."/>
            <person name="David C."/>
            <person name="Bulman S.R."/>
            <person name="Smith G.R."/>
        </authorList>
    </citation>
    <scope>NUCLEOTIDE SEQUENCE</scope>
    <source>
        <strain evidence="9">Oxford</strain>
    </source>
</reference>
<comment type="similarity">
    <text evidence="1 7">Belongs to the bacterial ribosomal protein bL9 family.</text>
</comment>
<dbReference type="GO" id="GO:0019843">
    <property type="term" value="F:rRNA binding"/>
    <property type="evidence" value="ECO:0007669"/>
    <property type="project" value="UniProtKB-UniRule"/>
</dbReference>
<evidence type="ECO:0000256" key="7">
    <source>
        <dbReference type="HAMAP-Rule" id="MF_00503"/>
    </source>
</evidence>
<evidence type="ECO:0000313" key="9">
    <source>
        <dbReference type="EMBL" id="MBL0848540.1"/>
    </source>
</evidence>
<dbReference type="SUPFAM" id="SSF55658">
    <property type="entry name" value="L9 N-domain-like"/>
    <property type="match status" value="1"/>
</dbReference>
<keyword evidence="5 7" id="KW-0687">Ribonucleoprotein</keyword>
<comment type="caution">
    <text evidence="9">The sequence shown here is derived from an EMBL/GenBank/DDBJ whole genome shotgun (WGS) entry which is preliminary data.</text>
</comment>
<proteinExistence type="inferred from homology"/>
<keyword evidence="3 7" id="KW-0694">RNA-binding</keyword>
<accession>A0A937AR52</accession>
<evidence type="ECO:0000256" key="5">
    <source>
        <dbReference type="ARBA" id="ARBA00023274"/>
    </source>
</evidence>
<dbReference type="Proteomes" id="UP000736856">
    <property type="component" value="Unassembled WGS sequence"/>
</dbReference>
<protein>
    <recommendedName>
        <fullName evidence="6 7">Large ribosomal subunit protein bL9</fullName>
    </recommendedName>
</protein>
<dbReference type="GO" id="GO:1990904">
    <property type="term" value="C:ribonucleoprotein complex"/>
    <property type="evidence" value="ECO:0007669"/>
    <property type="project" value="UniProtKB-KW"/>
</dbReference>
<evidence type="ECO:0000256" key="4">
    <source>
        <dbReference type="ARBA" id="ARBA00022980"/>
    </source>
</evidence>
<evidence type="ECO:0000256" key="6">
    <source>
        <dbReference type="ARBA" id="ARBA00035292"/>
    </source>
</evidence>
<dbReference type="PROSITE" id="PS00651">
    <property type="entry name" value="RIBOSOMAL_L9"/>
    <property type="match status" value="1"/>
</dbReference>
<comment type="function">
    <text evidence="7">Binds to the 23S rRNA.</text>
</comment>
<dbReference type="InterPro" id="IPR020069">
    <property type="entry name" value="Ribosomal_bL9_C"/>
</dbReference>
<dbReference type="InterPro" id="IPR020070">
    <property type="entry name" value="Ribosomal_bL9_N"/>
</dbReference>
<keyword evidence="4 7" id="KW-0689">Ribosomal protein</keyword>
<dbReference type="InterPro" id="IPR009027">
    <property type="entry name" value="Ribosomal_bL9/RNase_H1_N"/>
</dbReference>
<organism evidence="9 10">
    <name type="scientific">Candidatus Liberibacter ctenarytainae</name>
    <dbReference type="NCBI Taxonomy" id="2020335"/>
    <lineage>
        <taxon>Bacteria</taxon>
        <taxon>Pseudomonadati</taxon>
        <taxon>Pseudomonadota</taxon>
        <taxon>Alphaproteobacteria</taxon>
        <taxon>Hyphomicrobiales</taxon>
        <taxon>Rhizobiaceae</taxon>
        <taxon>Liberibacter</taxon>
    </lineage>
</organism>
<evidence type="ECO:0000256" key="1">
    <source>
        <dbReference type="ARBA" id="ARBA00010605"/>
    </source>
</evidence>
<evidence type="ECO:0000259" key="8">
    <source>
        <dbReference type="PROSITE" id="PS00651"/>
    </source>
</evidence>
<dbReference type="InterPro" id="IPR000244">
    <property type="entry name" value="Ribosomal_bL9"/>
</dbReference>
<dbReference type="AlphaFoldDB" id="A0A937AR52"/>
<name>A0A937AR52_9HYPH</name>
<dbReference type="EMBL" id="SEOL01000001">
    <property type="protein sequence ID" value="MBL0848540.1"/>
    <property type="molecule type" value="Genomic_DNA"/>
</dbReference>
<dbReference type="GO" id="GO:0006412">
    <property type="term" value="P:translation"/>
    <property type="evidence" value="ECO:0007669"/>
    <property type="project" value="UniProtKB-UniRule"/>
</dbReference>
<gene>
    <name evidence="7" type="primary">rplI</name>
    <name evidence="9" type="ORF">EU981_00320</name>
</gene>
<dbReference type="Pfam" id="PF03948">
    <property type="entry name" value="Ribosomal_L9_C"/>
    <property type="match status" value="1"/>
</dbReference>
<dbReference type="InterPro" id="IPR036935">
    <property type="entry name" value="Ribosomal_bL9_N_sf"/>
</dbReference>
<evidence type="ECO:0000313" key="10">
    <source>
        <dbReference type="Proteomes" id="UP000736856"/>
    </source>
</evidence>
<evidence type="ECO:0000256" key="2">
    <source>
        <dbReference type="ARBA" id="ARBA00022730"/>
    </source>
</evidence>
<dbReference type="InterPro" id="IPR020594">
    <property type="entry name" value="Ribosomal_bL9_bac/chp"/>
</dbReference>
<sequence>MELILLDNITNLGPMGKIVKVKNGYARNYLLPFKKALRATKENREYFESQRSALEAQSLKVKSQFEQLSQSINGKDFVIVRAAGDSGHLYGSVSPHDISILLADEGFDIHRGKIQLISPIKSIGIHDVVILLHPNVSAKIKINIARSTEEAMIQAKSISPEEEITA</sequence>
<keyword evidence="2 7" id="KW-0699">rRNA-binding</keyword>
<dbReference type="HAMAP" id="MF_00503">
    <property type="entry name" value="Ribosomal_bL9"/>
    <property type="match status" value="1"/>
</dbReference>
<dbReference type="Gene3D" id="3.40.5.10">
    <property type="entry name" value="Ribosomal protein L9, N-terminal domain"/>
    <property type="match status" value="1"/>
</dbReference>
<feature type="domain" description="Ribosomal protein L9" evidence="8">
    <location>
        <begin position="13"/>
        <end position="40"/>
    </location>
</feature>
<dbReference type="NCBIfam" id="TIGR00158">
    <property type="entry name" value="L9"/>
    <property type="match status" value="1"/>
</dbReference>
<dbReference type="SUPFAM" id="SSF55653">
    <property type="entry name" value="Ribosomal protein L9 C-domain"/>
    <property type="match status" value="1"/>
</dbReference>
<dbReference type="Gene3D" id="3.10.430.100">
    <property type="entry name" value="Ribosomal protein L9, C-terminal domain"/>
    <property type="match status" value="1"/>
</dbReference>
<dbReference type="InterPro" id="IPR036791">
    <property type="entry name" value="Ribosomal_bL9_C_sf"/>
</dbReference>
<dbReference type="GO" id="GO:0003735">
    <property type="term" value="F:structural constituent of ribosome"/>
    <property type="evidence" value="ECO:0007669"/>
    <property type="project" value="InterPro"/>
</dbReference>
<evidence type="ECO:0000256" key="3">
    <source>
        <dbReference type="ARBA" id="ARBA00022884"/>
    </source>
</evidence>
<dbReference type="PANTHER" id="PTHR21368">
    <property type="entry name" value="50S RIBOSOMAL PROTEIN L9"/>
    <property type="match status" value="1"/>
</dbReference>